<accession>A0ABZ1WRD0</accession>
<reference evidence="1" key="1">
    <citation type="submission" date="2022-10" db="EMBL/GenBank/DDBJ databases">
        <title>The complete genomes of actinobacterial strains from the NBC collection.</title>
        <authorList>
            <person name="Joergensen T.S."/>
            <person name="Alvarez Arevalo M."/>
            <person name="Sterndorff E.B."/>
            <person name="Faurdal D."/>
            <person name="Vuksanovic O."/>
            <person name="Mourched A.-S."/>
            <person name="Charusanti P."/>
            <person name="Shaw S."/>
            <person name="Blin K."/>
            <person name="Weber T."/>
        </authorList>
    </citation>
    <scope>NUCLEOTIDE SEQUENCE</scope>
    <source>
        <strain evidence="1">NBC_00686</strain>
    </source>
</reference>
<name>A0ABZ1WRD0_9ACTN</name>
<evidence type="ECO:0000313" key="2">
    <source>
        <dbReference type="Proteomes" id="UP001432168"/>
    </source>
</evidence>
<organism evidence="1 2">
    <name type="scientific">Streptomyces pseudovenezuelae</name>
    <dbReference type="NCBI Taxonomy" id="67350"/>
    <lineage>
        <taxon>Bacteria</taxon>
        <taxon>Bacillati</taxon>
        <taxon>Actinomycetota</taxon>
        <taxon>Actinomycetes</taxon>
        <taxon>Kitasatosporales</taxon>
        <taxon>Streptomycetaceae</taxon>
        <taxon>Streptomyces</taxon>
        <taxon>Streptomyces aurantiacus group</taxon>
    </lineage>
</organism>
<dbReference type="GeneID" id="95702571"/>
<dbReference type="NCBIfam" id="NF033521">
    <property type="entry name" value="lasso_leader_L3"/>
    <property type="match status" value="1"/>
</dbReference>
<proteinExistence type="predicted"/>
<keyword evidence="2" id="KW-1185">Reference proteome</keyword>
<evidence type="ECO:0000313" key="1">
    <source>
        <dbReference type="EMBL" id="WUT42015.1"/>
    </source>
</evidence>
<dbReference type="Proteomes" id="UP001432168">
    <property type="component" value="Chromosome"/>
</dbReference>
<protein>
    <submittedName>
        <fullName evidence="1">Lasso RiPP family leader peptide-containing protein</fullName>
    </submittedName>
</protein>
<dbReference type="EMBL" id="CP109011">
    <property type="protein sequence ID" value="WUT42015.1"/>
    <property type="molecule type" value="Genomic_DNA"/>
</dbReference>
<gene>
    <name evidence="1" type="ORF">OG929_06905</name>
</gene>
<sequence>MGTYEETYETPELVEVGGFAELTLGAGPTDCVDWFGGDAWIC</sequence>
<dbReference type="RefSeq" id="WP_329260314.1">
    <property type="nucleotide sequence ID" value="NZ_CP107755.1"/>
</dbReference>